<evidence type="ECO:0000313" key="4">
    <source>
        <dbReference type="Ensembl" id="ENSCINP00000034551.1"/>
    </source>
</evidence>
<keyword evidence="2" id="KW-1133">Transmembrane helix</keyword>
<feature type="region of interest" description="Disordered" evidence="1">
    <location>
        <begin position="102"/>
        <end position="125"/>
    </location>
</feature>
<keyword evidence="2" id="KW-0812">Transmembrane</keyword>
<keyword evidence="3" id="KW-0732">Signal</keyword>
<evidence type="ECO:0000256" key="1">
    <source>
        <dbReference type="SAM" id="MobiDB-lite"/>
    </source>
</evidence>
<keyword evidence="2" id="KW-0472">Membrane</keyword>
<reference evidence="4" key="2">
    <citation type="submission" date="2025-08" db="UniProtKB">
        <authorList>
            <consortium name="Ensembl"/>
        </authorList>
    </citation>
    <scope>IDENTIFICATION</scope>
</reference>
<evidence type="ECO:0000313" key="5">
    <source>
        <dbReference type="Proteomes" id="UP000008144"/>
    </source>
</evidence>
<reference evidence="4" key="3">
    <citation type="submission" date="2025-09" db="UniProtKB">
        <authorList>
            <consortium name="Ensembl"/>
        </authorList>
    </citation>
    <scope>IDENTIFICATION</scope>
</reference>
<organism evidence="4 5">
    <name type="scientific">Ciona intestinalis</name>
    <name type="common">Transparent sea squirt</name>
    <name type="synonym">Ascidia intestinalis</name>
    <dbReference type="NCBI Taxonomy" id="7719"/>
    <lineage>
        <taxon>Eukaryota</taxon>
        <taxon>Metazoa</taxon>
        <taxon>Chordata</taxon>
        <taxon>Tunicata</taxon>
        <taxon>Ascidiacea</taxon>
        <taxon>Phlebobranchia</taxon>
        <taxon>Cionidae</taxon>
        <taxon>Ciona</taxon>
    </lineage>
</organism>
<evidence type="ECO:0000256" key="2">
    <source>
        <dbReference type="SAM" id="Phobius"/>
    </source>
</evidence>
<dbReference type="Ensembl" id="ENSCINT00000032677.1">
    <property type="protein sequence ID" value="ENSCINP00000034551.1"/>
    <property type="gene ID" value="ENSCING00000023367.1"/>
</dbReference>
<keyword evidence="5" id="KW-1185">Reference proteome</keyword>
<name>H2XY17_CIOIN</name>
<accession>H2XY17</accession>
<protein>
    <submittedName>
        <fullName evidence="4">Uncharacterized protein</fullName>
    </submittedName>
</protein>
<reference evidence="5" key="1">
    <citation type="journal article" date="2002" name="Science">
        <title>The draft genome of Ciona intestinalis: insights into chordate and vertebrate origins.</title>
        <authorList>
            <person name="Dehal P."/>
            <person name="Satou Y."/>
            <person name="Campbell R.K."/>
            <person name="Chapman J."/>
            <person name="Degnan B."/>
            <person name="De Tomaso A."/>
            <person name="Davidson B."/>
            <person name="Di Gregorio A."/>
            <person name="Gelpke M."/>
            <person name="Goodstein D.M."/>
            <person name="Harafuji N."/>
            <person name="Hastings K.E."/>
            <person name="Ho I."/>
            <person name="Hotta K."/>
            <person name="Huang W."/>
            <person name="Kawashima T."/>
            <person name="Lemaire P."/>
            <person name="Martinez D."/>
            <person name="Meinertzhagen I.A."/>
            <person name="Necula S."/>
            <person name="Nonaka M."/>
            <person name="Putnam N."/>
            <person name="Rash S."/>
            <person name="Saiga H."/>
            <person name="Satake M."/>
            <person name="Terry A."/>
            <person name="Yamada L."/>
            <person name="Wang H.G."/>
            <person name="Awazu S."/>
            <person name="Azumi K."/>
            <person name="Boore J."/>
            <person name="Branno M."/>
            <person name="Chin-Bow S."/>
            <person name="DeSantis R."/>
            <person name="Doyle S."/>
            <person name="Francino P."/>
            <person name="Keys D.N."/>
            <person name="Haga S."/>
            <person name="Hayashi H."/>
            <person name="Hino K."/>
            <person name="Imai K.S."/>
            <person name="Inaba K."/>
            <person name="Kano S."/>
            <person name="Kobayashi K."/>
            <person name="Kobayashi M."/>
            <person name="Lee B.I."/>
            <person name="Makabe K.W."/>
            <person name="Manohar C."/>
            <person name="Matassi G."/>
            <person name="Medina M."/>
            <person name="Mochizuki Y."/>
            <person name="Mount S."/>
            <person name="Morishita T."/>
            <person name="Miura S."/>
            <person name="Nakayama A."/>
            <person name="Nishizaka S."/>
            <person name="Nomoto H."/>
            <person name="Ohta F."/>
            <person name="Oishi K."/>
            <person name="Rigoutsos I."/>
            <person name="Sano M."/>
            <person name="Sasaki A."/>
            <person name="Sasakura Y."/>
            <person name="Shoguchi E."/>
            <person name="Shin-i T."/>
            <person name="Spagnuolo A."/>
            <person name="Stainier D."/>
            <person name="Suzuki M.M."/>
            <person name="Tassy O."/>
            <person name="Takatori N."/>
            <person name="Tokuoka M."/>
            <person name="Yagi K."/>
            <person name="Yoshizaki F."/>
            <person name="Wada S."/>
            <person name="Zhang C."/>
            <person name="Hyatt P.D."/>
            <person name="Larimer F."/>
            <person name="Detter C."/>
            <person name="Doggett N."/>
            <person name="Glavina T."/>
            <person name="Hawkins T."/>
            <person name="Richardson P."/>
            <person name="Lucas S."/>
            <person name="Kohara Y."/>
            <person name="Levine M."/>
            <person name="Satoh N."/>
            <person name="Rokhsar D.S."/>
        </authorList>
    </citation>
    <scope>NUCLEOTIDE SEQUENCE [LARGE SCALE GENOMIC DNA]</scope>
</reference>
<dbReference type="Proteomes" id="UP000008144">
    <property type="component" value="Unassembled WGS sequence"/>
</dbReference>
<sequence>MLRTCHAKEILIFLTLVAEISTAVPLPIRPTNTDFATGFATKATKGLLIGCPLVTCLLVGTSCVSCCRRRIAQQKIRRFQKRSKKDENGNVGVVTVAEESQAKVDKVSQSDQSQSNGQKSTQAEIHTPDNVKTLELGQQQNNLFVQSSKYVTIIENQTYEDIVTSLSGDFSAQRHSEHYDVNKQNKQASEY</sequence>
<dbReference type="HOGENOM" id="CLU_1424446_0_0_1"/>
<proteinExistence type="predicted"/>
<feature type="chain" id="PRO_5003577079" evidence="3">
    <location>
        <begin position="23"/>
        <end position="191"/>
    </location>
</feature>
<dbReference type="AlphaFoldDB" id="H2XY17"/>
<evidence type="ECO:0000256" key="3">
    <source>
        <dbReference type="SAM" id="SignalP"/>
    </source>
</evidence>
<feature type="transmembrane region" description="Helical" evidence="2">
    <location>
        <begin position="47"/>
        <end position="67"/>
    </location>
</feature>
<dbReference type="InParanoid" id="H2XY17"/>
<feature type="signal peptide" evidence="3">
    <location>
        <begin position="1"/>
        <end position="22"/>
    </location>
</feature>